<reference evidence="2" key="1">
    <citation type="journal article" date="2019" name="Int. J. Syst. Evol. Microbiol.">
        <title>The Global Catalogue of Microorganisms (GCM) 10K type strain sequencing project: providing services to taxonomists for standard genome sequencing and annotation.</title>
        <authorList>
            <consortium name="The Broad Institute Genomics Platform"/>
            <consortium name="The Broad Institute Genome Sequencing Center for Infectious Disease"/>
            <person name="Wu L."/>
            <person name="Ma J."/>
        </authorList>
    </citation>
    <scope>NUCLEOTIDE SEQUENCE [LARGE SCALE GENOMIC DNA]</scope>
    <source>
        <strain evidence="2">CGMCC 4.1641</strain>
    </source>
</reference>
<evidence type="ECO:0000313" key="2">
    <source>
        <dbReference type="Proteomes" id="UP001595755"/>
    </source>
</evidence>
<accession>A0ABV8SA07</accession>
<evidence type="ECO:0000313" key="1">
    <source>
        <dbReference type="EMBL" id="MFC4304396.1"/>
    </source>
</evidence>
<organism evidence="1 2">
    <name type="scientific">Cohnella boryungensis</name>
    <dbReference type="NCBI Taxonomy" id="768479"/>
    <lineage>
        <taxon>Bacteria</taxon>
        <taxon>Bacillati</taxon>
        <taxon>Bacillota</taxon>
        <taxon>Bacilli</taxon>
        <taxon>Bacillales</taxon>
        <taxon>Paenibacillaceae</taxon>
        <taxon>Cohnella</taxon>
    </lineage>
</organism>
<dbReference type="EMBL" id="JBHSED010000023">
    <property type="protein sequence ID" value="MFC4304396.1"/>
    <property type="molecule type" value="Genomic_DNA"/>
</dbReference>
<dbReference type="RefSeq" id="WP_204604887.1">
    <property type="nucleotide sequence ID" value="NZ_JBHSED010000023.1"/>
</dbReference>
<name>A0ABV8SA07_9BACL</name>
<proteinExistence type="predicted"/>
<comment type="caution">
    <text evidence="1">The sequence shown here is derived from an EMBL/GenBank/DDBJ whole genome shotgun (WGS) entry which is preliminary data.</text>
</comment>
<sequence>MSEMNRLDWENQPAVYEEQFNEQRQEDTHISCIPFHRGLLYKRKPFVGGSPAVRLQPDSAGDRIHSVIVKTAEAGSLFLWGQCPPGEKTKATGVFF</sequence>
<protein>
    <submittedName>
        <fullName evidence="1">Uncharacterized protein</fullName>
    </submittedName>
</protein>
<gene>
    <name evidence="1" type="ORF">ACFO1S_13245</name>
</gene>
<dbReference type="Proteomes" id="UP001595755">
    <property type="component" value="Unassembled WGS sequence"/>
</dbReference>
<keyword evidence="2" id="KW-1185">Reference proteome</keyword>